<comment type="caution">
    <text evidence="1">The sequence shown here is derived from an EMBL/GenBank/DDBJ whole genome shotgun (WGS) entry which is preliminary data.</text>
</comment>
<evidence type="ECO:0000313" key="2">
    <source>
        <dbReference type="Proteomes" id="UP001163603"/>
    </source>
</evidence>
<accession>A0ACC0Z5P4</accession>
<proteinExistence type="predicted"/>
<keyword evidence="2" id="KW-1185">Reference proteome</keyword>
<evidence type="ECO:0000313" key="1">
    <source>
        <dbReference type="EMBL" id="KAJ0045663.1"/>
    </source>
</evidence>
<dbReference type="EMBL" id="CM047738">
    <property type="protein sequence ID" value="KAJ0045663.1"/>
    <property type="molecule type" value="Genomic_DNA"/>
</dbReference>
<organism evidence="1 2">
    <name type="scientific">Pistacia integerrima</name>
    <dbReference type="NCBI Taxonomy" id="434235"/>
    <lineage>
        <taxon>Eukaryota</taxon>
        <taxon>Viridiplantae</taxon>
        <taxon>Streptophyta</taxon>
        <taxon>Embryophyta</taxon>
        <taxon>Tracheophyta</taxon>
        <taxon>Spermatophyta</taxon>
        <taxon>Magnoliopsida</taxon>
        <taxon>eudicotyledons</taxon>
        <taxon>Gunneridae</taxon>
        <taxon>Pentapetalae</taxon>
        <taxon>rosids</taxon>
        <taxon>malvids</taxon>
        <taxon>Sapindales</taxon>
        <taxon>Anacardiaceae</taxon>
        <taxon>Pistacia</taxon>
    </lineage>
</organism>
<reference evidence="2" key="1">
    <citation type="journal article" date="2023" name="G3 (Bethesda)">
        <title>Genome assembly and association tests identify interacting loci associated with vigor, precocity, and sex in interspecific pistachio rootstocks.</title>
        <authorList>
            <person name="Palmer W."/>
            <person name="Jacygrad E."/>
            <person name="Sagayaradj S."/>
            <person name="Cavanaugh K."/>
            <person name="Han R."/>
            <person name="Bertier L."/>
            <person name="Beede B."/>
            <person name="Kafkas S."/>
            <person name="Golino D."/>
            <person name="Preece J."/>
            <person name="Michelmore R."/>
        </authorList>
    </citation>
    <scope>NUCLEOTIDE SEQUENCE [LARGE SCALE GENOMIC DNA]</scope>
</reference>
<protein>
    <submittedName>
        <fullName evidence="1">Uncharacterized protein</fullName>
    </submittedName>
</protein>
<name>A0ACC0Z5P4_9ROSI</name>
<gene>
    <name evidence="1" type="ORF">Pint_04053</name>
</gene>
<sequence length="942" mass="106278">MGDEYDNSTREVLMRPNNKFTRSISHAQDELHSFRSYLRWMCVDQSNLWRACLSWFVFLLFAIVVPAFSHFFLACGTCDAHHDRPFDGVVQVSLSSVAALSFICLSGFVKKFGLRRFLFFDKLCDESETVRRGYTEQLNRSLKILSFFALPCFVVETAYKIWWYASGASQIPFLGNVYLSDSIACIMELCSWLYRTTVIFLVCVLFRLICHLQILRLQDFAQVFQTESDVGSVLSEHLRIRRHLRIISHRYRVFILWSLILVTGSQFASLLITTKSSSTVDMYRAGELALCSITLVTALLILLRSASKITHKAQAITCLAAKWHVCATLDSFDLNDSETLMGAGAGQADHGSGHGGSDADDLGDEEDDLDNTNLIPSYAYSTISFQKRQALVNYFENNRAGITLYGFMLDRSTLHTIFGIEMSLVLWLLGKTVVMDITSPIGSCSKEHQKIYQEWFNHADSDGDGRITGTDAIKFFSLSNLPRQDLKQVWAIADSKRQGYLGLREFISAMQLVSLAQDGHAITHDLLNSNVDFQSLKLPVMEGLDALIAKQKRSSKTSDPDVNGSSQPQPSPSASWFSSKYSKKLSLSSVTSIVDGLKTLYIQKLKPLEVTYRFNDFVSPLLPFLGSAPVLHCRSQRSGPDERSIPGNTVAVQADMPFHGLTTFGTAFLSKFECSQLPHPLLDHITLVDTPGVLSGEKQRTQRSYDFTGVTSWFAAKCDLILLLFDPHKLDVSDEFKRVISSLRGHDDKIRVVLNKADQVDTQQLMRVYGALMWSLGKVLNTPEVSRVYIGSFNDKPVSEAVTGPIGKELFEKEQEDLLADLKDIPKKACDRRINEFVKRARAAKIHAYIISHLRKEMPAMMGKAKTQQRLIDNLEAEFGKVQREFHLPPGDFPNVEHFKEVLSGYSFDKFEKLKPKMIQNVDDMLGYDIPDLLKNFRNPYD</sequence>
<dbReference type="Proteomes" id="UP001163603">
    <property type="component" value="Chromosome 3"/>
</dbReference>